<accession>A0A923M8G0</accession>
<evidence type="ECO:0000313" key="3">
    <source>
        <dbReference type="Proteomes" id="UP000596827"/>
    </source>
</evidence>
<feature type="signal peptide" evidence="1">
    <location>
        <begin position="1"/>
        <end position="22"/>
    </location>
</feature>
<dbReference type="AlphaFoldDB" id="A0A923M8G0"/>
<dbReference type="PROSITE" id="PS51257">
    <property type="entry name" value="PROKAR_LIPOPROTEIN"/>
    <property type="match status" value="1"/>
</dbReference>
<sequence length="164" mass="17294">MRTGSKTSVLALGLAACGAVLGQVNLPKEGNYDYTACWTGTSSEIAMAGGDTATSYEMVGTLVSNIPGGLGDRTTFRCVGMNTMIKGKAGGGNVCEGIDPDGDKRVNRFFIEPDGKVVREMLYGTGKYEGMMMTNSVAMIPPLKPAKPGTFQACNRQTGTYKLK</sequence>
<dbReference type="EMBL" id="JACORU010000005">
    <property type="protein sequence ID" value="MBC5765753.1"/>
    <property type="molecule type" value="Genomic_DNA"/>
</dbReference>
<keyword evidence="1" id="KW-0732">Signal</keyword>
<dbReference type="RefSeq" id="WP_187082227.1">
    <property type="nucleotide sequence ID" value="NZ_JACORU010000005.1"/>
</dbReference>
<protein>
    <recommendedName>
        <fullName evidence="4">DUF3617 family protein</fullName>
    </recommendedName>
</protein>
<name>A0A923M8G0_9BURK</name>
<keyword evidence="3" id="KW-1185">Reference proteome</keyword>
<reference evidence="2" key="1">
    <citation type="submission" date="2020-08" db="EMBL/GenBank/DDBJ databases">
        <title>Ramlibacter sp. GTP1 16S ribosomal RNA gene genome sequencing and assembly.</title>
        <authorList>
            <person name="Kang M."/>
        </authorList>
    </citation>
    <scope>NUCLEOTIDE SEQUENCE</scope>
    <source>
        <strain evidence="2">GTP1</strain>
    </source>
</reference>
<evidence type="ECO:0008006" key="4">
    <source>
        <dbReference type="Google" id="ProtNLM"/>
    </source>
</evidence>
<organism evidence="2 3">
    <name type="scientific">Ramlibacter albus</name>
    <dbReference type="NCBI Taxonomy" id="2079448"/>
    <lineage>
        <taxon>Bacteria</taxon>
        <taxon>Pseudomonadati</taxon>
        <taxon>Pseudomonadota</taxon>
        <taxon>Betaproteobacteria</taxon>
        <taxon>Burkholderiales</taxon>
        <taxon>Comamonadaceae</taxon>
        <taxon>Ramlibacter</taxon>
    </lineage>
</organism>
<dbReference type="Proteomes" id="UP000596827">
    <property type="component" value="Unassembled WGS sequence"/>
</dbReference>
<comment type="caution">
    <text evidence="2">The sequence shown here is derived from an EMBL/GenBank/DDBJ whole genome shotgun (WGS) entry which is preliminary data.</text>
</comment>
<evidence type="ECO:0000313" key="2">
    <source>
        <dbReference type="EMBL" id="MBC5765753.1"/>
    </source>
</evidence>
<proteinExistence type="predicted"/>
<gene>
    <name evidence="2" type="ORF">H8R02_14890</name>
</gene>
<evidence type="ECO:0000256" key="1">
    <source>
        <dbReference type="SAM" id="SignalP"/>
    </source>
</evidence>
<feature type="chain" id="PRO_5037748709" description="DUF3617 family protein" evidence="1">
    <location>
        <begin position="23"/>
        <end position="164"/>
    </location>
</feature>